<evidence type="ECO:0000256" key="3">
    <source>
        <dbReference type="ARBA" id="ARBA00008252"/>
    </source>
</evidence>
<dbReference type="Pfam" id="PF10075">
    <property type="entry name" value="CSN8_PSD8_EIF3K"/>
    <property type="match status" value="1"/>
</dbReference>
<accession>A0A023F8D2</accession>
<keyword evidence="7" id="KW-0539">Nucleus</keyword>
<dbReference type="PANTHER" id="PTHR13339">
    <property type="entry name" value="COP9 SIGNALOSOME COMPLEX SUBUNIT 8"/>
    <property type="match status" value="1"/>
</dbReference>
<evidence type="ECO:0000313" key="9">
    <source>
        <dbReference type="EMBL" id="JAC17562.1"/>
    </source>
</evidence>
<name>A0A023F8D2_TRIIF</name>
<comment type="subcellular location">
    <subcellularLocation>
        <location evidence="2">Cytoplasm</location>
    </subcellularLocation>
    <subcellularLocation>
        <location evidence="1">Nucleus</location>
    </subcellularLocation>
</comment>
<evidence type="ECO:0000256" key="6">
    <source>
        <dbReference type="ARBA" id="ARBA00022790"/>
    </source>
</evidence>
<reference evidence="9" key="1">
    <citation type="journal article" date="2014" name="PLoS Negl. Trop. Dis.">
        <title>An updated insight into the Sialotranscriptome of Triatoma infestans: developmental stage and geographic variations.</title>
        <authorList>
            <person name="Schwarz A."/>
            <person name="Medrano-Mercado N."/>
            <person name="Schaub G.A."/>
            <person name="Struchiner C.J."/>
            <person name="Bargues M.D."/>
            <person name="Levy M.Z."/>
            <person name="Ribeiro J.M."/>
        </authorList>
    </citation>
    <scope>NUCLEOTIDE SEQUENCE</scope>
    <source>
        <strain evidence="9">Chile</strain>
        <tissue evidence="9">Salivary glands</tissue>
    </source>
</reference>
<evidence type="ECO:0000256" key="7">
    <source>
        <dbReference type="ARBA" id="ARBA00023242"/>
    </source>
</evidence>
<dbReference type="PROSITE" id="PS50250">
    <property type="entry name" value="PCI"/>
    <property type="match status" value="1"/>
</dbReference>
<dbReference type="GO" id="GO:0000338">
    <property type="term" value="P:protein deneddylation"/>
    <property type="evidence" value="ECO:0007669"/>
    <property type="project" value="InterPro"/>
</dbReference>
<evidence type="ECO:0000259" key="8">
    <source>
        <dbReference type="PROSITE" id="PS50250"/>
    </source>
</evidence>
<sequence length="182" mass="20451">MLLENLDQIAADLEMQELQAPVGVATPQLYGKLLAIYLYQHDLCNAKFLWKRIPASLKAENAELRNIWAVGKTMWQRDMKAFYTLVSKTDWTENVAPIMAALKDSVRERCLNLVSNAYSSVTVDSVAQLLGVVDVASLAKEHGWSVEGNMVSPVRKTTPHIYITSTEEQLHRLTSFVSILEN</sequence>
<dbReference type="AlphaFoldDB" id="A0A023F8D2"/>
<dbReference type="Gene3D" id="1.25.40.990">
    <property type="match status" value="1"/>
</dbReference>
<evidence type="ECO:0000256" key="4">
    <source>
        <dbReference type="ARBA" id="ARBA00014875"/>
    </source>
</evidence>
<feature type="domain" description="PCI" evidence="8">
    <location>
        <begin position="1"/>
        <end position="169"/>
    </location>
</feature>
<dbReference type="PANTHER" id="PTHR13339:SF0">
    <property type="entry name" value="COP9 SIGNALOSOME COMPLEX SUBUNIT 8"/>
    <property type="match status" value="1"/>
</dbReference>
<proteinExistence type="evidence at transcript level"/>
<dbReference type="InterPro" id="IPR000717">
    <property type="entry name" value="PCI_dom"/>
</dbReference>
<evidence type="ECO:0000256" key="5">
    <source>
        <dbReference type="ARBA" id="ARBA00022490"/>
    </source>
</evidence>
<evidence type="ECO:0000256" key="1">
    <source>
        <dbReference type="ARBA" id="ARBA00004123"/>
    </source>
</evidence>
<dbReference type="GO" id="GO:0005737">
    <property type="term" value="C:cytoplasm"/>
    <property type="evidence" value="ECO:0007669"/>
    <property type="project" value="UniProtKB-SubCell"/>
</dbReference>
<comment type="similarity">
    <text evidence="3">Belongs to the CSN8 family.</text>
</comment>
<evidence type="ECO:0000256" key="2">
    <source>
        <dbReference type="ARBA" id="ARBA00004496"/>
    </source>
</evidence>
<keyword evidence="5" id="KW-0963">Cytoplasm</keyword>
<dbReference type="InterPro" id="IPR033464">
    <property type="entry name" value="CSN8_PSD8_EIF3K"/>
</dbReference>
<dbReference type="InterPro" id="IPR033205">
    <property type="entry name" value="COP9_CSN8"/>
</dbReference>
<dbReference type="GO" id="GO:0010387">
    <property type="term" value="P:COP9 signalosome assembly"/>
    <property type="evidence" value="ECO:0007669"/>
    <property type="project" value="InterPro"/>
</dbReference>
<protein>
    <recommendedName>
        <fullName evidence="4">COP9 signalosome complex subunit 8</fullName>
    </recommendedName>
</protein>
<dbReference type="EMBL" id="GBBI01001150">
    <property type="protein sequence ID" value="JAC17562.1"/>
    <property type="molecule type" value="mRNA"/>
</dbReference>
<organism evidence="9">
    <name type="scientific">Triatoma infestans</name>
    <name type="common">Assassin bug</name>
    <dbReference type="NCBI Taxonomy" id="30076"/>
    <lineage>
        <taxon>Eukaryota</taxon>
        <taxon>Metazoa</taxon>
        <taxon>Ecdysozoa</taxon>
        <taxon>Arthropoda</taxon>
        <taxon>Hexapoda</taxon>
        <taxon>Insecta</taxon>
        <taxon>Pterygota</taxon>
        <taxon>Neoptera</taxon>
        <taxon>Paraneoptera</taxon>
        <taxon>Hemiptera</taxon>
        <taxon>Heteroptera</taxon>
        <taxon>Panheteroptera</taxon>
        <taxon>Cimicomorpha</taxon>
        <taxon>Reduviidae</taxon>
        <taxon>Triatominae</taxon>
        <taxon>Triatoma</taxon>
    </lineage>
</organism>
<dbReference type="GO" id="GO:0008180">
    <property type="term" value="C:COP9 signalosome"/>
    <property type="evidence" value="ECO:0007669"/>
    <property type="project" value="UniProtKB-KW"/>
</dbReference>
<keyword evidence="6" id="KW-0736">Signalosome</keyword>